<dbReference type="GO" id="GO:0003676">
    <property type="term" value="F:nucleic acid binding"/>
    <property type="evidence" value="ECO:0007669"/>
    <property type="project" value="InterPro"/>
</dbReference>
<comment type="caution">
    <text evidence="8">The sequence shown here is derived from an EMBL/GenBank/DDBJ whole genome shotgun (WGS) entry which is preliminary data.</text>
</comment>
<keyword evidence="3" id="KW-0862">Zinc</keyword>
<dbReference type="Proteomes" id="UP001229421">
    <property type="component" value="Unassembled WGS sequence"/>
</dbReference>
<evidence type="ECO:0000259" key="7">
    <source>
        <dbReference type="PROSITE" id="PS50966"/>
    </source>
</evidence>
<protein>
    <recommendedName>
        <fullName evidence="10">SWIM-type domain-containing protein</fullName>
    </recommendedName>
</protein>
<keyword evidence="9" id="KW-1185">Reference proteome</keyword>
<feature type="region of interest" description="Disordered" evidence="5">
    <location>
        <begin position="260"/>
        <end position="282"/>
    </location>
</feature>
<feature type="compositionally biased region" description="Basic residues" evidence="5">
    <location>
        <begin position="260"/>
        <end position="271"/>
    </location>
</feature>
<dbReference type="Pfam" id="PF04434">
    <property type="entry name" value="SWIM"/>
    <property type="match status" value="1"/>
</dbReference>
<evidence type="ECO:0000256" key="4">
    <source>
        <dbReference type="PROSITE-ProRule" id="PRU00047"/>
    </source>
</evidence>
<reference evidence="8" key="1">
    <citation type="journal article" date="2023" name="bioRxiv">
        <title>Improved chromosome-level genome assembly for marigold (Tagetes erecta).</title>
        <authorList>
            <person name="Jiang F."/>
            <person name="Yuan L."/>
            <person name="Wang S."/>
            <person name="Wang H."/>
            <person name="Xu D."/>
            <person name="Wang A."/>
            <person name="Fan W."/>
        </authorList>
    </citation>
    <scope>NUCLEOTIDE SEQUENCE</scope>
    <source>
        <strain evidence="8">WSJ</strain>
        <tissue evidence="8">Leaf</tissue>
    </source>
</reference>
<dbReference type="InterPro" id="IPR001878">
    <property type="entry name" value="Znf_CCHC"/>
</dbReference>
<evidence type="ECO:0000259" key="6">
    <source>
        <dbReference type="PROSITE" id="PS50158"/>
    </source>
</evidence>
<evidence type="ECO:0000313" key="9">
    <source>
        <dbReference type="Proteomes" id="UP001229421"/>
    </source>
</evidence>
<feature type="domain" description="SWIM-type" evidence="7">
    <location>
        <begin position="174"/>
        <end position="206"/>
    </location>
</feature>
<dbReference type="PANTHER" id="PTHR31973">
    <property type="entry name" value="POLYPROTEIN, PUTATIVE-RELATED"/>
    <property type="match status" value="1"/>
</dbReference>
<gene>
    <name evidence="8" type="ORF">QVD17_20515</name>
</gene>
<feature type="compositionally biased region" description="Low complexity" evidence="5">
    <location>
        <begin position="308"/>
        <end position="336"/>
    </location>
</feature>
<dbReference type="PANTHER" id="PTHR31973:SF190">
    <property type="entry name" value="MULE TRANSPOSASE DOMAIN-CONTAINING PROTEIN"/>
    <property type="match status" value="1"/>
</dbReference>
<dbReference type="EMBL" id="JAUHHV010000005">
    <property type="protein sequence ID" value="KAK1425169.1"/>
    <property type="molecule type" value="Genomic_DNA"/>
</dbReference>
<dbReference type="InterPro" id="IPR006564">
    <property type="entry name" value="Znf_PMZ"/>
</dbReference>
<feature type="region of interest" description="Disordered" evidence="5">
    <location>
        <begin position="295"/>
        <end position="336"/>
    </location>
</feature>
<accession>A0AAD8KLV9</accession>
<feature type="compositionally biased region" description="Basic and acidic residues" evidence="5">
    <location>
        <begin position="272"/>
        <end position="281"/>
    </location>
</feature>
<feature type="domain" description="CCHC-type" evidence="6">
    <location>
        <begin position="296"/>
        <end position="309"/>
    </location>
</feature>
<sequence>MTNISTYNPQHTCLQSRSVKAFTADWLSKEILMEIQSNPDIPIKAIQEKMQQKYNMTVSKMKAFRAKTQALNQARSYFTGRAKTDVLLNNMCEVLNSRLVDGRDKPIITALEFVREYLMKRIVNVGKVIEQKNDFLTLNVKKKFDIIKNEANNLTVKWNGGQKYQVTCYNGEQYVVDVVQKTCSCRRWELVGIPCKHAVATIWDMSLNGEGAEIPEKLVDPCYWLSTWKEVYSHKIGPISGRIMWPKSCCPTKLIEPKHHTPIGRPRKMRKKDAMEKEDNMVKGGKLSRKLKTVTCGKCGNKGHNKKTCTGQGDSSSSRQRGASGSSQGAAAGSGG</sequence>
<dbReference type="InterPro" id="IPR007527">
    <property type="entry name" value="Znf_SWIM"/>
</dbReference>
<dbReference type="GO" id="GO:0008270">
    <property type="term" value="F:zinc ion binding"/>
    <property type="evidence" value="ECO:0007669"/>
    <property type="project" value="UniProtKB-KW"/>
</dbReference>
<evidence type="ECO:0000256" key="5">
    <source>
        <dbReference type="SAM" id="MobiDB-lite"/>
    </source>
</evidence>
<dbReference type="PROSITE" id="PS50158">
    <property type="entry name" value="ZF_CCHC"/>
    <property type="match status" value="1"/>
</dbReference>
<evidence type="ECO:0000256" key="2">
    <source>
        <dbReference type="ARBA" id="ARBA00022771"/>
    </source>
</evidence>
<evidence type="ECO:0008006" key="10">
    <source>
        <dbReference type="Google" id="ProtNLM"/>
    </source>
</evidence>
<organism evidence="8 9">
    <name type="scientific">Tagetes erecta</name>
    <name type="common">African marigold</name>
    <dbReference type="NCBI Taxonomy" id="13708"/>
    <lineage>
        <taxon>Eukaryota</taxon>
        <taxon>Viridiplantae</taxon>
        <taxon>Streptophyta</taxon>
        <taxon>Embryophyta</taxon>
        <taxon>Tracheophyta</taxon>
        <taxon>Spermatophyta</taxon>
        <taxon>Magnoliopsida</taxon>
        <taxon>eudicotyledons</taxon>
        <taxon>Gunneridae</taxon>
        <taxon>Pentapetalae</taxon>
        <taxon>asterids</taxon>
        <taxon>campanulids</taxon>
        <taxon>Asterales</taxon>
        <taxon>Asteraceae</taxon>
        <taxon>Asteroideae</taxon>
        <taxon>Heliantheae alliance</taxon>
        <taxon>Tageteae</taxon>
        <taxon>Tagetes</taxon>
    </lineage>
</organism>
<evidence type="ECO:0000256" key="3">
    <source>
        <dbReference type="ARBA" id="ARBA00022833"/>
    </source>
</evidence>
<evidence type="ECO:0000313" key="8">
    <source>
        <dbReference type="EMBL" id="KAK1425169.1"/>
    </source>
</evidence>
<keyword evidence="1" id="KW-0479">Metal-binding</keyword>
<name>A0AAD8KLV9_TARER</name>
<dbReference type="SMART" id="SM00575">
    <property type="entry name" value="ZnF_PMZ"/>
    <property type="match status" value="1"/>
</dbReference>
<proteinExistence type="predicted"/>
<dbReference type="AlphaFoldDB" id="A0AAD8KLV9"/>
<dbReference type="PROSITE" id="PS50966">
    <property type="entry name" value="ZF_SWIM"/>
    <property type="match status" value="1"/>
</dbReference>
<keyword evidence="2 4" id="KW-0863">Zinc-finger</keyword>
<evidence type="ECO:0000256" key="1">
    <source>
        <dbReference type="ARBA" id="ARBA00022723"/>
    </source>
</evidence>